<name>A0A4S8NH33_9ACTN</name>
<feature type="compositionally biased region" description="Low complexity" evidence="1">
    <location>
        <begin position="397"/>
        <end position="408"/>
    </location>
</feature>
<reference evidence="2 3" key="1">
    <citation type="journal article" date="2009" name="Int. J. Syst. Evol. Microbiol.">
        <title>Nocardioides caeni sp. nov., isolated from wastewater.</title>
        <authorList>
            <person name="Yoon J.H."/>
            <person name="Kang S.J."/>
            <person name="Park S."/>
            <person name="Kim W."/>
            <person name="Oh T.K."/>
        </authorList>
    </citation>
    <scope>NUCLEOTIDE SEQUENCE [LARGE SCALE GENOMIC DNA]</scope>
    <source>
        <strain evidence="2 3">DSM 23134</strain>
    </source>
</reference>
<feature type="region of interest" description="Disordered" evidence="1">
    <location>
        <begin position="50"/>
        <end position="77"/>
    </location>
</feature>
<feature type="compositionally biased region" description="Gly residues" evidence="1">
    <location>
        <begin position="409"/>
        <end position="419"/>
    </location>
</feature>
<comment type="caution">
    <text evidence="2">The sequence shown here is derived from an EMBL/GenBank/DDBJ whole genome shotgun (WGS) entry which is preliminary data.</text>
</comment>
<dbReference type="OrthoDB" id="3789302at2"/>
<dbReference type="EMBL" id="STGW01000003">
    <property type="protein sequence ID" value="THV16083.1"/>
    <property type="molecule type" value="Genomic_DNA"/>
</dbReference>
<dbReference type="PANTHER" id="PTHR30163:SF8">
    <property type="entry name" value="LYTIC MUREIN TRANSGLYCOSYLASE"/>
    <property type="match status" value="1"/>
</dbReference>
<dbReference type="InterPro" id="IPR043426">
    <property type="entry name" value="MltB-like"/>
</dbReference>
<evidence type="ECO:0000313" key="3">
    <source>
        <dbReference type="Proteomes" id="UP000307087"/>
    </source>
</evidence>
<keyword evidence="3" id="KW-1185">Reference proteome</keyword>
<dbReference type="AlphaFoldDB" id="A0A4S8NH33"/>
<dbReference type="RefSeq" id="WP_136562178.1">
    <property type="nucleotide sequence ID" value="NZ_BAABLS010000010.1"/>
</dbReference>
<dbReference type="PANTHER" id="PTHR30163">
    <property type="entry name" value="MEMBRANE-BOUND LYTIC MUREIN TRANSGLYCOSYLASE B"/>
    <property type="match status" value="1"/>
</dbReference>
<dbReference type="GO" id="GO:0008933">
    <property type="term" value="F:peptidoglycan lytic transglycosylase activity"/>
    <property type="evidence" value="ECO:0007669"/>
    <property type="project" value="TreeGrafter"/>
</dbReference>
<dbReference type="SUPFAM" id="SSF53955">
    <property type="entry name" value="Lysozyme-like"/>
    <property type="match status" value="1"/>
</dbReference>
<proteinExistence type="predicted"/>
<dbReference type="Proteomes" id="UP000307087">
    <property type="component" value="Unassembled WGS sequence"/>
</dbReference>
<evidence type="ECO:0000313" key="2">
    <source>
        <dbReference type="EMBL" id="THV16083.1"/>
    </source>
</evidence>
<evidence type="ECO:0000256" key="1">
    <source>
        <dbReference type="SAM" id="MobiDB-lite"/>
    </source>
</evidence>
<feature type="compositionally biased region" description="Gly residues" evidence="1">
    <location>
        <begin position="332"/>
        <end position="349"/>
    </location>
</feature>
<dbReference type="InterPro" id="IPR023346">
    <property type="entry name" value="Lysozyme-like_dom_sf"/>
</dbReference>
<accession>A0A4S8NH33</accession>
<sequence>MGMSTRTTRSAWARWCRRTSLAVVVATALAIALAVTGLVSPPGFIDGSAPVSADGVNPRSTAPEAPEEPAPAVATEEDVARPVPVASVGRYGGGLLAVPAPAVAAYQRAATIINLTAECHLDWIVLAAIARVESDHGRGADGRHRIDRSGRVRPALVGAPLNGRGGRAAVSDTDGGKLDRRKRWDASVGPFALLPTTWSSVAVDGDGDGVRNPQDFDDAALATAVLLCASGRDLSRPRVLAKVLRDLHPARGYARTVLALAARYAEEMASAPTLLGGPATVTQLSGIGSVAATTAVDEMCRCADAVRALLGHDTGPAPTDGPAPSGAAGVRPGDGAGPGGGGGGAGDGTAGDPSRDVDPVAAPEPQPEPEPEREPESPPVDVPADPEPVEPEPCTEPEPTAEAGPADGTCGGSSGGGGDVPPDDGATPASAAVEEALPAADPSA</sequence>
<gene>
    <name evidence="2" type="ORF">E9934_07050</name>
</gene>
<dbReference type="GO" id="GO:0009253">
    <property type="term" value="P:peptidoglycan catabolic process"/>
    <property type="evidence" value="ECO:0007669"/>
    <property type="project" value="TreeGrafter"/>
</dbReference>
<feature type="compositionally biased region" description="Low complexity" evidence="1">
    <location>
        <begin position="423"/>
        <end position="444"/>
    </location>
</feature>
<organism evidence="2 3">
    <name type="scientific">Nocardioides caeni</name>
    <dbReference type="NCBI Taxonomy" id="574700"/>
    <lineage>
        <taxon>Bacteria</taxon>
        <taxon>Bacillati</taxon>
        <taxon>Actinomycetota</taxon>
        <taxon>Actinomycetes</taxon>
        <taxon>Propionibacteriales</taxon>
        <taxon>Nocardioidaceae</taxon>
        <taxon>Nocardioides</taxon>
    </lineage>
</organism>
<protein>
    <submittedName>
        <fullName evidence="2">Lytic transglycosylase domain-containing protein</fullName>
    </submittedName>
</protein>
<feature type="region of interest" description="Disordered" evidence="1">
    <location>
        <begin position="313"/>
        <end position="444"/>
    </location>
</feature>